<dbReference type="AlphaFoldDB" id="A0A1J7J0E8"/>
<protein>
    <submittedName>
        <fullName evidence="1">Uncharacterized protein</fullName>
    </submittedName>
</protein>
<reference evidence="1 2" key="1">
    <citation type="submission" date="2016-10" db="EMBL/GenBank/DDBJ databases">
        <title>Draft genome sequence of Coniochaeta ligniaria NRRL30616, a lignocellulolytic fungus for bioabatement of inhibitors in plant biomass hydrolysates.</title>
        <authorList>
            <consortium name="DOE Joint Genome Institute"/>
            <person name="Jimenez D.J."/>
            <person name="Hector R.E."/>
            <person name="Riley R."/>
            <person name="Sun H."/>
            <person name="Grigoriev I.V."/>
            <person name="Van Elsas J.D."/>
            <person name="Nichols N.N."/>
        </authorList>
    </citation>
    <scope>NUCLEOTIDE SEQUENCE [LARGE SCALE GENOMIC DNA]</scope>
    <source>
        <strain evidence="1 2">NRRL 30616</strain>
    </source>
</reference>
<dbReference type="EMBL" id="KV875094">
    <property type="protein sequence ID" value="OIW32973.1"/>
    <property type="molecule type" value="Genomic_DNA"/>
</dbReference>
<dbReference type="Proteomes" id="UP000182658">
    <property type="component" value="Unassembled WGS sequence"/>
</dbReference>
<accession>A0A1J7J0E8</accession>
<proteinExistence type="predicted"/>
<gene>
    <name evidence="1" type="ORF">CONLIGDRAFT_160102</name>
</gene>
<keyword evidence="2" id="KW-1185">Reference proteome</keyword>
<sequence>MRLRFVCVRRKNPGLVWPKMGLLVCSPSSERFLAASSVSANKLLSISLGCVLHSSVVHEAWSRDKPPPRHLFLTVQVGESFPLSARAGQGVPTEEHTLQQCSMDLSFSLAPGLCFQETLGRILDIVGNKRPCSFISNIVPHLTYLHNSKRQFPKWALHAIYNHGLPLVIFSWAKRSNLEEETIPLLVRRHLALYIPAR</sequence>
<evidence type="ECO:0000313" key="1">
    <source>
        <dbReference type="EMBL" id="OIW32973.1"/>
    </source>
</evidence>
<name>A0A1J7J0E8_9PEZI</name>
<dbReference type="InParanoid" id="A0A1J7J0E8"/>
<organism evidence="1 2">
    <name type="scientific">Coniochaeta ligniaria NRRL 30616</name>
    <dbReference type="NCBI Taxonomy" id="1408157"/>
    <lineage>
        <taxon>Eukaryota</taxon>
        <taxon>Fungi</taxon>
        <taxon>Dikarya</taxon>
        <taxon>Ascomycota</taxon>
        <taxon>Pezizomycotina</taxon>
        <taxon>Sordariomycetes</taxon>
        <taxon>Sordariomycetidae</taxon>
        <taxon>Coniochaetales</taxon>
        <taxon>Coniochaetaceae</taxon>
        <taxon>Coniochaeta</taxon>
    </lineage>
</organism>
<evidence type="ECO:0000313" key="2">
    <source>
        <dbReference type="Proteomes" id="UP000182658"/>
    </source>
</evidence>